<proteinExistence type="predicted"/>
<dbReference type="PANTHER" id="PTHR35569:SF1">
    <property type="entry name" value="CYANAMIDE HYDRATASE DDI2-RELATED"/>
    <property type="match status" value="1"/>
</dbReference>
<dbReference type="AlphaFoldDB" id="A0A1T5KVX0"/>
<gene>
    <name evidence="2" type="ORF">SAMN04324258_2480</name>
</gene>
<evidence type="ECO:0000313" key="2">
    <source>
        <dbReference type="EMBL" id="SKC67625.1"/>
    </source>
</evidence>
<dbReference type="Pfam" id="PF01966">
    <property type="entry name" value="HD"/>
    <property type="match status" value="1"/>
</dbReference>
<dbReference type="Proteomes" id="UP000189777">
    <property type="component" value="Unassembled WGS sequence"/>
</dbReference>
<dbReference type="InterPro" id="IPR003607">
    <property type="entry name" value="HD/PDEase_dom"/>
</dbReference>
<dbReference type="RefSeq" id="WP_079574784.1">
    <property type="nucleotide sequence ID" value="NZ_FUZQ01000004.1"/>
</dbReference>
<dbReference type="OrthoDB" id="8478129at2"/>
<dbReference type="STRING" id="526729.SAMN04324258_2480"/>
<name>A0A1T5KVX0_9MICO</name>
<dbReference type="SUPFAM" id="SSF109604">
    <property type="entry name" value="HD-domain/PDEase-like"/>
    <property type="match status" value="1"/>
</dbReference>
<organism evidence="2 3">
    <name type="scientific">Krasilnikoviella flava</name>
    <dbReference type="NCBI Taxonomy" id="526729"/>
    <lineage>
        <taxon>Bacteria</taxon>
        <taxon>Bacillati</taxon>
        <taxon>Actinomycetota</taxon>
        <taxon>Actinomycetes</taxon>
        <taxon>Micrococcales</taxon>
        <taxon>Promicromonosporaceae</taxon>
        <taxon>Krasilnikoviella</taxon>
    </lineage>
</organism>
<feature type="domain" description="HD" evidence="1">
    <location>
        <begin position="31"/>
        <end position="73"/>
    </location>
</feature>
<evidence type="ECO:0000313" key="3">
    <source>
        <dbReference type="Proteomes" id="UP000189777"/>
    </source>
</evidence>
<dbReference type="InterPro" id="IPR006674">
    <property type="entry name" value="HD_domain"/>
</dbReference>
<evidence type="ECO:0000259" key="1">
    <source>
        <dbReference type="Pfam" id="PF01966"/>
    </source>
</evidence>
<dbReference type="CDD" id="cd00077">
    <property type="entry name" value="HDc"/>
    <property type="match status" value="1"/>
</dbReference>
<dbReference type="EMBL" id="FUZQ01000004">
    <property type="protein sequence ID" value="SKC67625.1"/>
    <property type="molecule type" value="Genomic_DNA"/>
</dbReference>
<dbReference type="Gene3D" id="1.10.3210.10">
    <property type="entry name" value="Hypothetical protein af1432"/>
    <property type="match status" value="1"/>
</dbReference>
<dbReference type="PANTHER" id="PTHR35569">
    <property type="entry name" value="CYANAMIDE HYDRATASE DDI2-RELATED"/>
    <property type="match status" value="1"/>
</dbReference>
<sequence length="195" mass="21025">MTDELPDELPRSVPVRAAFDVLVRFSPAALVYHSVRSTLLAADLGRRLRLPVDDEVLAVAGLLHDTGLTAAFDAHAEPFEVAGGNVAWAVTAGAGWSTQRRDRAARAVVDHMLDDDDVPPGERPEGYLLARSTGADVSGRGLEHWPTTLRTDLEARWPRLDFRDTFSACLRDQAARKAGSVVAGYVAAGGADRVR</sequence>
<reference evidence="2 3" key="1">
    <citation type="submission" date="2017-02" db="EMBL/GenBank/DDBJ databases">
        <authorList>
            <person name="Peterson S.W."/>
        </authorList>
    </citation>
    <scope>NUCLEOTIDE SEQUENCE [LARGE SCALE GENOMIC DNA]</scope>
    <source>
        <strain evidence="2 3">DSM 21481</strain>
    </source>
</reference>
<accession>A0A1T5KVX0</accession>
<protein>
    <submittedName>
        <fullName evidence="2">HD domain-containing protein</fullName>
    </submittedName>
</protein>
<keyword evidence="3" id="KW-1185">Reference proteome</keyword>